<dbReference type="AlphaFoldDB" id="A0AAV1A682"/>
<gene>
    <name evidence="1" type="ORF">VFH_III146320</name>
</gene>
<name>A0AAV1A682_VICFA</name>
<dbReference type="Gene3D" id="3.60.21.10">
    <property type="match status" value="1"/>
</dbReference>
<dbReference type="InterPro" id="IPR029052">
    <property type="entry name" value="Metallo-depent_PP-like"/>
</dbReference>
<proteinExistence type="predicted"/>
<keyword evidence="2" id="KW-1185">Reference proteome</keyword>
<dbReference type="Proteomes" id="UP001157006">
    <property type="component" value="Chromosome 3"/>
</dbReference>
<organism evidence="1 2">
    <name type="scientific">Vicia faba</name>
    <name type="common">Broad bean</name>
    <name type="synonym">Faba vulgaris</name>
    <dbReference type="NCBI Taxonomy" id="3906"/>
    <lineage>
        <taxon>Eukaryota</taxon>
        <taxon>Viridiplantae</taxon>
        <taxon>Streptophyta</taxon>
        <taxon>Embryophyta</taxon>
        <taxon>Tracheophyta</taxon>
        <taxon>Spermatophyta</taxon>
        <taxon>Magnoliopsida</taxon>
        <taxon>eudicotyledons</taxon>
        <taxon>Gunneridae</taxon>
        <taxon>Pentapetalae</taxon>
        <taxon>rosids</taxon>
        <taxon>fabids</taxon>
        <taxon>Fabales</taxon>
        <taxon>Fabaceae</taxon>
        <taxon>Papilionoideae</taxon>
        <taxon>50 kb inversion clade</taxon>
        <taxon>NPAAA clade</taxon>
        <taxon>Hologalegina</taxon>
        <taxon>IRL clade</taxon>
        <taxon>Fabeae</taxon>
        <taxon>Vicia</taxon>
    </lineage>
</organism>
<reference evidence="1 2" key="1">
    <citation type="submission" date="2023-01" db="EMBL/GenBank/DDBJ databases">
        <authorList>
            <person name="Kreplak J."/>
        </authorList>
    </citation>
    <scope>NUCLEOTIDE SEQUENCE [LARGE SCALE GENOMIC DNA]</scope>
</reference>
<dbReference type="EMBL" id="OX451738">
    <property type="protein sequence ID" value="CAI8604704.1"/>
    <property type="molecule type" value="Genomic_DNA"/>
</dbReference>
<protein>
    <submittedName>
        <fullName evidence="1">Uncharacterized protein</fullName>
    </submittedName>
</protein>
<accession>A0AAV1A682</accession>
<evidence type="ECO:0000313" key="1">
    <source>
        <dbReference type="EMBL" id="CAI8604704.1"/>
    </source>
</evidence>
<sequence>MAAKEKEHSPIIEEDKVLSQVLLHKQLVGVTLVSYTQVFSKIWPNLMYTYRLGHLLSNRYISQWDQFTAQVEPIASTIPYMIDIGYHKHDWPNIGSFYNTTDSGGECGVLAETMFFGAHAFVGIHTPGAFKNQLQTPFSEPRLFILTDCYLGRDIVLFVKLYLCFVCLQPIEEASR</sequence>
<dbReference type="PANTHER" id="PTHR45778">
    <property type="entry name" value="PURPLE ACID PHOSPHATASE-RELATED"/>
    <property type="match status" value="1"/>
</dbReference>
<dbReference type="PANTHER" id="PTHR45778:SF6">
    <property type="entry name" value="INACTIVE PURPLE ACID PHOSPHATASE 24-RELATED"/>
    <property type="match status" value="1"/>
</dbReference>
<evidence type="ECO:0000313" key="2">
    <source>
        <dbReference type="Proteomes" id="UP001157006"/>
    </source>
</evidence>